<organism evidence="1 2">
    <name type="scientific">Clavispora lusitaniae</name>
    <name type="common">Candida lusitaniae</name>
    <dbReference type="NCBI Taxonomy" id="36911"/>
    <lineage>
        <taxon>Eukaryota</taxon>
        <taxon>Fungi</taxon>
        <taxon>Dikarya</taxon>
        <taxon>Ascomycota</taxon>
        <taxon>Saccharomycotina</taxon>
        <taxon>Pichiomycetes</taxon>
        <taxon>Metschnikowiaceae</taxon>
        <taxon>Clavispora</taxon>
    </lineage>
</organism>
<proteinExistence type="predicted"/>
<sequence>MSDTKVRPNGPPNTEKTDLPKKAGSPLDNESLPPGTLKNPSDASNVSESRPDASESDKLPEQTSLQPQDTSRGASLECGSLSSKRPMLSCDRELHWYVAQIVRPQLAHLRDTLEVCGNLLRHNSPDSTHGPPITLPISAGASGALSGVLTRDGPSVTKMEIQVGDKRLARVAKTLRLVQPLPLAQVAAAAASVDDALAELAQARALFAPGSRAPHAQLVSQLRALFAAIGAAKVSLQLPTDPALVFPQHMTQPGSFAPNCGSRLAADVYVSQAEVCLDIKALSQVTEKPWCEIDAKGKSYADRVRDEMSAGRTPEIEHTGWRLTRRPAEDYVARCVTYGGHVVMVDRKVEVSSADPVLVSTFTKLDSVEYVVGAFMANIETLTRGEESEK</sequence>
<reference evidence="2" key="1">
    <citation type="journal article" date="2019" name="MBio">
        <title>Comparative genomics for the elucidation of multidrug resistance (MDR) in Candida lusitaniae.</title>
        <authorList>
            <person name="Kannan A."/>
            <person name="Asner S.A."/>
            <person name="Trachsel E."/>
            <person name="Kelly S."/>
            <person name="Parker J."/>
            <person name="Sanglard D."/>
        </authorList>
    </citation>
    <scope>NUCLEOTIDE SEQUENCE [LARGE SCALE GENOMIC DNA]</scope>
    <source>
        <strain evidence="2">P1</strain>
    </source>
</reference>
<dbReference type="Proteomes" id="UP000326582">
    <property type="component" value="Chromosome 6"/>
</dbReference>
<accession>A0ACD0WQ50</accession>
<dbReference type="EMBL" id="CP038489">
    <property type="protein sequence ID" value="QFZ29607.1"/>
    <property type="molecule type" value="Genomic_DNA"/>
</dbReference>
<keyword evidence="2" id="KW-1185">Reference proteome</keyword>
<gene>
    <name evidence="1" type="ORF">EJF14_60117</name>
</gene>
<evidence type="ECO:0000313" key="2">
    <source>
        <dbReference type="Proteomes" id="UP000326582"/>
    </source>
</evidence>
<name>A0ACD0WQ50_CLALS</name>
<protein>
    <submittedName>
        <fullName evidence="1">Regulator of V-ATPase in vacuolar membrane protein</fullName>
    </submittedName>
</protein>
<evidence type="ECO:0000313" key="1">
    <source>
        <dbReference type="EMBL" id="QFZ29607.1"/>
    </source>
</evidence>